<dbReference type="GO" id="GO:0016597">
    <property type="term" value="F:amino acid binding"/>
    <property type="evidence" value="ECO:0007669"/>
    <property type="project" value="InterPro"/>
</dbReference>
<feature type="binding site" evidence="6">
    <location>
        <begin position="130"/>
        <end position="133"/>
    </location>
    <ligand>
        <name>carbamoyl phosphate</name>
        <dbReference type="ChEBI" id="CHEBI:58228"/>
    </ligand>
</feature>
<dbReference type="Gene3D" id="3.40.50.1370">
    <property type="entry name" value="Aspartate/ornithine carbamoyltransferase"/>
    <property type="match status" value="2"/>
</dbReference>
<dbReference type="InterPro" id="IPR006130">
    <property type="entry name" value="Asp/Orn_carbamoylTrfase"/>
</dbReference>
<feature type="binding site" evidence="6">
    <location>
        <begin position="262"/>
        <end position="263"/>
    </location>
    <ligand>
        <name>carbamoyl phosphate</name>
        <dbReference type="ChEBI" id="CHEBI:58228"/>
    </ligand>
</feature>
<dbReference type="GO" id="GO:0019240">
    <property type="term" value="P:citrulline biosynthetic process"/>
    <property type="evidence" value="ECO:0007669"/>
    <property type="project" value="TreeGrafter"/>
</dbReference>
<dbReference type="AlphaFoldDB" id="A0A1W1HD18"/>
<dbReference type="InterPro" id="IPR006132">
    <property type="entry name" value="Asp/Orn_carbamoyltranf_P-bd"/>
</dbReference>
<protein>
    <recommendedName>
        <fullName evidence="3 6">Ornithine carbamoyltransferase</fullName>
        <shortName evidence="6">OTCase</shortName>
        <ecNumber evidence="3 6">2.1.3.3</ecNumber>
    </recommendedName>
</protein>
<feature type="domain" description="Aspartate/ornithine carbamoyltransferase carbamoyl-P binding" evidence="8">
    <location>
        <begin position="3"/>
        <end position="143"/>
    </location>
</feature>
<dbReference type="InterPro" id="IPR006131">
    <property type="entry name" value="Asp_carbamoyltransf_Asp/Orn-bd"/>
</dbReference>
<name>A0A1W1HD18_9BACT</name>
<dbReference type="STRING" id="1246637.MTBBW1_220028"/>
<evidence type="ECO:0000313" key="10">
    <source>
        <dbReference type="Proteomes" id="UP000191931"/>
    </source>
</evidence>
<evidence type="ECO:0000256" key="1">
    <source>
        <dbReference type="ARBA" id="ARBA00004975"/>
    </source>
</evidence>
<evidence type="ECO:0000259" key="8">
    <source>
        <dbReference type="Pfam" id="PF02729"/>
    </source>
</evidence>
<evidence type="ECO:0000256" key="5">
    <source>
        <dbReference type="ARBA" id="ARBA00048772"/>
    </source>
</evidence>
<dbReference type="Pfam" id="PF00185">
    <property type="entry name" value="OTCace"/>
    <property type="match status" value="1"/>
</dbReference>
<dbReference type="HAMAP" id="MF_01109">
    <property type="entry name" value="OTCase"/>
    <property type="match status" value="1"/>
</dbReference>
<dbReference type="RefSeq" id="WP_080799346.1">
    <property type="nucleotide sequence ID" value="NZ_LT828540.1"/>
</dbReference>
<feature type="binding site" evidence="6">
    <location>
        <position position="222"/>
    </location>
    <ligand>
        <name>L-ornithine</name>
        <dbReference type="ChEBI" id="CHEBI:46911"/>
    </ligand>
</feature>
<comment type="similarity">
    <text evidence="2 6">Belongs to the aspartate/ornithine carbamoyltransferase superfamily. OTCase family.</text>
</comment>
<dbReference type="InterPro" id="IPR002292">
    <property type="entry name" value="Orn/put_carbamltrans"/>
</dbReference>
<feature type="binding site" evidence="6">
    <location>
        <position position="79"/>
    </location>
    <ligand>
        <name>carbamoyl phosphate</name>
        <dbReference type="ChEBI" id="CHEBI:58228"/>
    </ligand>
</feature>
<dbReference type="EC" id="2.1.3.3" evidence="3 6"/>
<dbReference type="PANTHER" id="PTHR45753:SF3">
    <property type="entry name" value="ORNITHINE TRANSCARBAMYLASE, MITOCHONDRIAL"/>
    <property type="match status" value="1"/>
</dbReference>
<dbReference type="PROSITE" id="PS00097">
    <property type="entry name" value="CARBAMOYLTRANSFERASE"/>
    <property type="match status" value="1"/>
</dbReference>
<comment type="subcellular location">
    <subcellularLocation>
        <location evidence="6">Cytoplasm</location>
    </subcellularLocation>
</comment>
<dbReference type="PRINTS" id="PR00102">
    <property type="entry name" value="OTCASE"/>
</dbReference>
<dbReference type="NCBIfam" id="TIGR00658">
    <property type="entry name" value="orni_carb_tr"/>
    <property type="match status" value="1"/>
</dbReference>
<dbReference type="GO" id="GO:0042450">
    <property type="term" value="P:L-arginine biosynthetic process via ornithine"/>
    <property type="evidence" value="ECO:0007669"/>
    <property type="project" value="UniProtKB-UniRule"/>
</dbReference>
<keyword evidence="6" id="KW-0963">Cytoplasm</keyword>
<evidence type="ECO:0000256" key="2">
    <source>
        <dbReference type="ARBA" id="ARBA00007805"/>
    </source>
</evidence>
<accession>A0A1W1HD18</accession>
<dbReference type="FunFam" id="3.40.50.1370:FF:000008">
    <property type="entry name" value="Ornithine carbamoyltransferase"/>
    <property type="match status" value="1"/>
</dbReference>
<proteinExistence type="inferred from homology"/>
<dbReference type="Proteomes" id="UP000191931">
    <property type="component" value="Unassembled WGS sequence"/>
</dbReference>
<dbReference type="EMBL" id="FWEV01000135">
    <property type="protein sequence ID" value="SLM30336.1"/>
    <property type="molecule type" value="Genomic_DNA"/>
</dbReference>
<feature type="domain" description="Aspartate/ornithine carbamoyltransferase Asp/Orn-binding" evidence="7">
    <location>
        <begin position="150"/>
        <end position="300"/>
    </location>
</feature>
<dbReference type="GO" id="GO:0004585">
    <property type="term" value="F:ornithine carbamoyltransferase activity"/>
    <property type="evidence" value="ECO:0007669"/>
    <property type="project" value="UniProtKB-UniRule"/>
</dbReference>
<dbReference type="PANTHER" id="PTHR45753">
    <property type="entry name" value="ORNITHINE CARBAMOYLTRANSFERASE, MITOCHONDRIAL"/>
    <property type="match status" value="1"/>
</dbReference>
<dbReference type="PRINTS" id="PR00100">
    <property type="entry name" value="AOTCASE"/>
</dbReference>
<feature type="binding site" evidence="6">
    <location>
        <position position="290"/>
    </location>
    <ligand>
        <name>carbamoyl phosphate</name>
        <dbReference type="ChEBI" id="CHEBI:58228"/>
    </ligand>
</feature>
<dbReference type="InterPro" id="IPR024904">
    <property type="entry name" value="OTCase_ArgI"/>
</dbReference>
<evidence type="ECO:0000256" key="4">
    <source>
        <dbReference type="ARBA" id="ARBA00022679"/>
    </source>
</evidence>
<organism evidence="9 10">
    <name type="scientific">Desulfamplus magnetovallimortis</name>
    <dbReference type="NCBI Taxonomy" id="1246637"/>
    <lineage>
        <taxon>Bacteria</taxon>
        <taxon>Pseudomonadati</taxon>
        <taxon>Thermodesulfobacteriota</taxon>
        <taxon>Desulfobacteria</taxon>
        <taxon>Desulfobacterales</taxon>
        <taxon>Desulfobacteraceae</taxon>
        <taxon>Desulfamplus</taxon>
    </lineage>
</organism>
<dbReference type="GO" id="GO:0005737">
    <property type="term" value="C:cytoplasm"/>
    <property type="evidence" value="ECO:0007669"/>
    <property type="project" value="UniProtKB-SubCell"/>
</dbReference>
<dbReference type="InterPro" id="IPR036901">
    <property type="entry name" value="Asp/Orn_carbamoylTrfase_sf"/>
</dbReference>
<feature type="binding site" evidence="6">
    <location>
        <begin position="52"/>
        <end position="55"/>
    </location>
    <ligand>
        <name>carbamoyl phosphate</name>
        <dbReference type="ChEBI" id="CHEBI:58228"/>
    </ligand>
</feature>
<reference evidence="9 10" key="1">
    <citation type="submission" date="2017-03" db="EMBL/GenBank/DDBJ databases">
        <authorList>
            <person name="Afonso C.L."/>
            <person name="Miller P.J."/>
            <person name="Scott M.A."/>
            <person name="Spackman E."/>
            <person name="Goraichik I."/>
            <person name="Dimitrov K.M."/>
            <person name="Suarez D.L."/>
            <person name="Swayne D.E."/>
        </authorList>
    </citation>
    <scope>NUCLEOTIDE SEQUENCE [LARGE SCALE GENOMIC DNA]</scope>
    <source>
        <strain evidence="9">PRJEB14757</strain>
    </source>
</reference>
<feature type="binding site" evidence="6">
    <location>
        <begin position="226"/>
        <end position="227"/>
    </location>
    <ligand>
        <name>L-ornithine</name>
        <dbReference type="ChEBI" id="CHEBI:46911"/>
    </ligand>
</feature>
<evidence type="ECO:0000259" key="7">
    <source>
        <dbReference type="Pfam" id="PF00185"/>
    </source>
</evidence>
<dbReference type="NCBIfam" id="NF001986">
    <property type="entry name" value="PRK00779.1"/>
    <property type="match status" value="1"/>
</dbReference>
<keyword evidence="4 6" id="KW-0808">Transferase</keyword>
<comment type="catalytic activity">
    <reaction evidence="5 6">
        <text>carbamoyl phosphate + L-ornithine = L-citrulline + phosphate + H(+)</text>
        <dbReference type="Rhea" id="RHEA:19513"/>
        <dbReference type="ChEBI" id="CHEBI:15378"/>
        <dbReference type="ChEBI" id="CHEBI:43474"/>
        <dbReference type="ChEBI" id="CHEBI:46911"/>
        <dbReference type="ChEBI" id="CHEBI:57743"/>
        <dbReference type="ChEBI" id="CHEBI:58228"/>
        <dbReference type="EC" id="2.1.3.3"/>
    </reaction>
</comment>
<dbReference type="OrthoDB" id="9774690at2"/>
<dbReference type="SUPFAM" id="SSF53671">
    <property type="entry name" value="Aspartate/ornithine carbamoyltransferase"/>
    <property type="match status" value="1"/>
</dbReference>
<comment type="pathway">
    <text evidence="1">Amino-acid biosynthesis; L-arginine biosynthesis; L-arginine from L-ornithine and carbamoyl phosphate: step 1/3.</text>
</comment>
<feature type="binding site" evidence="6">
    <location>
        <position position="103"/>
    </location>
    <ligand>
        <name>carbamoyl phosphate</name>
        <dbReference type="ChEBI" id="CHEBI:58228"/>
    </ligand>
</feature>
<feature type="binding site" evidence="6">
    <location>
        <position position="161"/>
    </location>
    <ligand>
        <name>L-ornithine</name>
        <dbReference type="ChEBI" id="CHEBI:46911"/>
    </ligand>
</feature>
<evidence type="ECO:0000256" key="3">
    <source>
        <dbReference type="ARBA" id="ARBA00013007"/>
    </source>
</evidence>
<evidence type="ECO:0000256" key="6">
    <source>
        <dbReference type="HAMAP-Rule" id="MF_01109"/>
    </source>
</evidence>
<evidence type="ECO:0000313" key="9">
    <source>
        <dbReference type="EMBL" id="SLM30336.1"/>
    </source>
</evidence>
<dbReference type="Pfam" id="PF02729">
    <property type="entry name" value="OTCace_N"/>
    <property type="match status" value="1"/>
</dbReference>
<keyword evidence="10" id="KW-1185">Reference proteome</keyword>
<sequence length="307" mass="34237">MKKDLLSLLDLDASDFTWLFERALQLKKRFNQGISDRPLTGKSLGLIFDKKSTRTRVAFETAMIQLGGTPIYMSTQDTQISRNEPAEDTARVLSRYIDALAMRTFDHTLVEKFAASSTIPVINALTDSYHPCQILSDIMTIIEVKGGYENQRIVWVGDGNNVANSWVNAAAVLDLELIVATPEGYGIAPFIRESSLSRGGSKICFTNDPVEAVKGADVVYTDVWASMGQEEEQQSRISDFEGFQVNRQLLSHAKDDVMVMHCLPAHRGEEISVDILEAPGAVFWDQAENKRHMHKAILETLILRTNA</sequence>
<gene>
    <name evidence="9" type="primary">argF</name>
    <name evidence="9" type="ORF">MTBBW1_220028</name>
</gene>